<sequence>MMRRSGSKESTVVYSALSLAQSGRGSEAIALLEPLKSTVISSLDLIDIIQAVYEDQKRGEESFQFWEKFLQVHGKNEKNLSAYFKAAVRTKSFSHQRKAAVELQKLFPSRQHTMWVLSSLYMLCKRSENELEKRLLKALAEKTASITFSEPSGRIDSCEQCHLFLDILTLVEKKNDAVELLLDEKTQKFIEADADLLLRKLQLLADCERWDTLFSVASKCFQDDGNIDWKVCKALLDCSTHDKQKIKPVQELSHSALTTSHSQRNLHLLWIHFTSQFLNDELFNAILNYVLKMYAKPIVFEDIVPFLQKLSNESKAQLLKSFSIESLPEASKSQKIDKLVAKVLFLKIRFFCFESFAEKNVTDFLQDCFNVYQEGLSLSDDILPTDFTHGYEALLLAVHALIYFKDYASLPSGVMQGIIFDAICLLEKGLTSNLHNFHLKLPLIRLYLLLDGGFPAACKIYDTMSIKQVQNDTLDHYLLTRATTHFPSNLSAQYINASMRIYASNEFETPEMISNAYEEDAYSQIEDMCQFRSRLDHSMWKSIVLVERARCYYLNNYKAPQQYLPKCSNPKDNRDLEVFVNYASPKFPTAEYMLRNAPLPSTAWVHLFVIGHMLVQEDIVNGRWEVAGSHVKEMESIRDNNRLEEQLTSEEIKHVNLLILLGNLSLTITSDSYDKSKLEEISALTHSLEYENSTSLAVITKQTEILNDLITCLNSFVFHVSSSKKKEFMREYQAIKNVVNSKLGSITSVSKYKKKNARKLVSELLSHSWLNKSSLQQLPFDQKFAKQIMESMIDSFTQTGDAVGKLSKFVKF</sequence>
<dbReference type="KEGG" id="som:SOMG_00897"/>
<dbReference type="RefSeq" id="XP_056035216.1">
    <property type="nucleotide sequence ID" value="XM_056179690.1"/>
</dbReference>
<evidence type="ECO:0000313" key="3">
    <source>
        <dbReference type="Proteomes" id="UP001212411"/>
    </source>
</evidence>
<proteinExistence type="inferred from homology"/>
<protein>
    <submittedName>
        <fullName evidence="2">NatB N-acetyltransferase complex regulatory subunit Naa25</fullName>
    </submittedName>
</protein>
<accession>A0AAE9WAE6</accession>
<dbReference type="EMBL" id="CP115611">
    <property type="protein sequence ID" value="WBW70973.1"/>
    <property type="molecule type" value="Genomic_DNA"/>
</dbReference>
<gene>
    <name evidence="2" type="primary">naa25</name>
    <name evidence="2" type="ORF">SOMG_00897</name>
</gene>
<name>A0AAE9WAE6_9SCHI</name>
<dbReference type="PANTHER" id="PTHR22767">
    <property type="entry name" value="N-TERMINAL ACETYLTRANSFERASE-RELATED"/>
    <property type="match status" value="1"/>
</dbReference>
<reference evidence="2 3" key="1">
    <citation type="journal article" date="2023" name="G3 (Bethesda)">
        <title>A high-quality reference genome for the fission yeast Schizosaccharomyces osmophilus.</title>
        <authorList>
            <person name="Jia G.S."/>
            <person name="Zhang W.C."/>
            <person name="Liang Y."/>
            <person name="Liu X.H."/>
            <person name="Rhind N."/>
            <person name="Pidoux A."/>
            <person name="Brysch-Herzberg M."/>
            <person name="Du L.L."/>
        </authorList>
    </citation>
    <scope>NUCLEOTIDE SEQUENCE [LARGE SCALE GENOMIC DNA]</scope>
    <source>
        <strain evidence="2 3">CBS 15793</strain>
    </source>
</reference>
<dbReference type="Proteomes" id="UP001212411">
    <property type="component" value="Chromosome 1"/>
</dbReference>
<evidence type="ECO:0000256" key="1">
    <source>
        <dbReference type="ARBA" id="ARBA00006298"/>
    </source>
</evidence>
<dbReference type="PANTHER" id="PTHR22767:SF3">
    <property type="entry name" value="N-ALPHA-ACETYLTRANSFERASE 25, NATB AUXILIARY SUBUNIT"/>
    <property type="match status" value="1"/>
</dbReference>
<evidence type="ECO:0000313" key="2">
    <source>
        <dbReference type="EMBL" id="WBW70973.1"/>
    </source>
</evidence>
<dbReference type="Pfam" id="PF09797">
    <property type="entry name" value="NatB_MDM20"/>
    <property type="match status" value="1"/>
</dbReference>
<dbReference type="InterPro" id="IPR019183">
    <property type="entry name" value="NAA25_NatB_aux_su"/>
</dbReference>
<dbReference type="GO" id="GO:0031416">
    <property type="term" value="C:NatB complex"/>
    <property type="evidence" value="ECO:0007669"/>
    <property type="project" value="TreeGrafter"/>
</dbReference>
<comment type="similarity">
    <text evidence="1">Belongs to the MDM20/NAA25 family.</text>
</comment>
<keyword evidence="3" id="KW-1185">Reference proteome</keyword>
<organism evidence="2 3">
    <name type="scientific">Schizosaccharomyces osmophilus</name>
    <dbReference type="NCBI Taxonomy" id="2545709"/>
    <lineage>
        <taxon>Eukaryota</taxon>
        <taxon>Fungi</taxon>
        <taxon>Dikarya</taxon>
        <taxon>Ascomycota</taxon>
        <taxon>Taphrinomycotina</taxon>
        <taxon>Schizosaccharomycetes</taxon>
        <taxon>Schizosaccharomycetales</taxon>
        <taxon>Schizosaccharomycetaceae</taxon>
        <taxon>Schizosaccharomyces</taxon>
    </lineage>
</organism>
<dbReference type="Gene3D" id="1.25.40.1040">
    <property type="match status" value="1"/>
</dbReference>
<dbReference type="GeneID" id="80874379"/>
<dbReference type="AlphaFoldDB" id="A0AAE9WAE6"/>